<sequence length="159" mass="18718">MLTTFQHSRMQLNCLDYQAENWYHAALDYEATNLLQILARSSKMLQTQHNFKGFYRLSRVLPMPLRELFLAERLISEIFNWYQSQVKRSDPSMAALIIDLEKFNGNNDFNIWKVKIEALLITQGLGDAIEPATKKKEKRFLHHVLLSKLLKLIKRPKAR</sequence>
<reference evidence="1 2" key="1">
    <citation type="submission" date="2024-05" db="EMBL/GenBank/DDBJ databases">
        <title>Haplotype-resolved chromosome-level genome assembly of Huyou (Citrus changshanensis).</title>
        <authorList>
            <person name="Miao C."/>
            <person name="Chen W."/>
            <person name="Wu Y."/>
            <person name="Wang L."/>
            <person name="Zhao S."/>
            <person name="Grierson D."/>
            <person name="Xu C."/>
            <person name="Chen K."/>
        </authorList>
    </citation>
    <scope>NUCLEOTIDE SEQUENCE [LARGE SCALE GENOMIC DNA]</scope>
    <source>
        <strain evidence="1">01-14</strain>
        <tissue evidence="1">Leaf</tissue>
    </source>
</reference>
<dbReference type="AlphaFoldDB" id="A0AAP0QQM6"/>
<keyword evidence="2" id="KW-1185">Reference proteome</keyword>
<evidence type="ECO:0000313" key="1">
    <source>
        <dbReference type="EMBL" id="KAK9208481.1"/>
    </source>
</evidence>
<comment type="caution">
    <text evidence="1">The sequence shown here is derived from an EMBL/GenBank/DDBJ whole genome shotgun (WGS) entry which is preliminary data.</text>
</comment>
<organism evidence="1 2">
    <name type="scientific">Citrus x changshan-huyou</name>
    <dbReference type="NCBI Taxonomy" id="2935761"/>
    <lineage>
        <taxon>Eukaryota</taxon>
        <taxon>Viridiplantae</taxon>
        <taxon>Streptophyta</taxon>
        <taxon>Embryophyta</taxon>
        <taxon>Tracheophyta</taxon>
        <taxon>Spermatophyta</taxon>
        <taxon>Magnoliopsida</taxon>
        <taxon>eudicotyledons</taxon>
        <taxon>Gunneridae</taxon>
        <taxon>Pentapetalae</taxon>
        <taxon>rosids</taxon>
        <taxon>malvids</taxon>
        <taxon>Sapindales</taxon>
        <taxon>Rutaceae</taxon>
        <taxon>Aurantioideae</taxon>
        <taxon>Citrus</taxon>
    </lineage>
</organism>
<protein>
    <submittedName>
        <fullName evidence="1">Uncharacterized protein</fullName>
    </submittedName>
</protein>
<gene>
    <name evidence="1" type="ORF">WN944_000837</name>
</gene>
<evidence type="ECO:0000313" key="2">
    <source>
        <dbReference type="Proteomes" id="UP001428341"/>
    </source>
</evidence>
<dbReference type="Proteomes" id="UP001428341">
    <property type="component" value="Unassembled WGS sequence"/>
</dbReference>
<dbReference type="EMBL" id="JBCGBO010000004">
    <property type="protein sequence ID" value="KAK9208481.1"/>
    <property type="molecule type" value="Genomic_DNA"/>
</dbReference>
<accession>A0AAP0QQM6</accession>
<name>A0AAP0QQM6_9ROSI</name>
<proteinExistence type="predicted"/>